<keyword evidence="2" id="KW-1185">Reference proteome</keyword>
<dbReference type="GeneID" id="6369978"/>
<organism evidence="1 2">
    <name type="scientific">Ralstonia phage phiRSL1</name>
    <dbReference type="NCBI Taxonomy" id="1980924"/>
    <lineage>
        <taxon>Viruses</taxon>
        <taxon>Duplodnaviria</taxon>
        <taxon>Heunggongvirae</taxon>
        <taxon>Uroviricota</taxon>
        <taxon>Caudoviricetes</taxon>
        <taxon>Mieseafarmvirus</taxon>
        <taxon>Mieseafarmvirus RSL1</taxon>
    </lineage>
</organism>
<dbReference type="Proteomes" id="UP000001034">
    <property type="component" value="Segment"/>
</dbReference>
<dbReference type="EMBL" id="AB366653">
    <property type="protein sequence ID" value="BAG41692.1"/>
    <property type="molecule type" value="Genomic_DNA"/>
</dbReference>
<dbReference type="KEGG" id="vg:6369978"/>
<sequence length="130" mass="15125">MKLLSAPSVKQPLERVGHRPAEKSVAVRFNPLGLLGIGPLFRVREEERPEVYGMAFAGRVQIPQVLIDYETELAVEFDWYLHDRRRMRWPEVTLDFEGRSYTLYNLLPTENKGDNVWLTTIDYYTEHSGA</sequence>
<evidence type="ECO:0000313" key="2">
    <source>
        <dbReference type="Proteomes" id="UP000001034"/>
    </source>
</evidence>
<evidence type="ECO:0000313" key="1">
    <source>
        <dbReference type="EMBL" id="BAG41692.1"/>
    </source>
</evidence>
<proteinExistence type="predicted"/>
<name>B2ZYE6_9CAUD</name>
<protein>
    <submittedName>
        <fullName evidence="1">Uncharacterized protein</fullName>
    </submittedName>
</protein>
<reference evidence="1 2" key="1">
    <citation type="journal article" date="2010" name="Virology">
        <title>A jumbo phage infecting the phytopathogen Ralstonia solanacearum defines a new lineage of the Myoviridae family.</title>
        <authorList>
            <person name="Yamada T."/>
            <person name="Satoh S."/>
            <person name="Ishikawa H."/>
            <person name="Fujiwara A."/>
            <person name="Kawasaki T."/>
            <person name="Fujie M."/>
            <person name="Ogata H."/>
        </authorList>
    </citation>
    <scope>NUCLEOTIDE SEQUENCE [LARGE SCALE GENOMIC DNA]</scope>
</reference>
<dbReference type="RefSeq" id="YP_001950122.1">
    <property type="nucleotide sequence ID" value="NC_010811.2"/>
</dbReference>
<accession>B2ZYE6</accession>